<dbReference type="Pfam" id="PF02355">
    <property type="entry name" value="SecD_SecF_C"/>
    <property type="match status" value="1"/>
</dbReference>
<dbReference type="Pfam" id="PF07549">
    <property type="entry name" value="Sec_GG"/>
    <property type="match status" value="1"/>
</dbReference>
<evidence type="ECO:0000259" key="11">
    <source>
        <dbReference type="Pfam" id="PF02355"/>
    </source>
</evidence>
<dbReference type="InterPro" id="IPR005665">
    <property type="entry name" value="SecF_bac"/>
</dbReference>
<organism evidence="12 13">
    <name type="scientific">Psychrosphaera haliotis</name>
    <dbReference type="NCBI Taxonomy" id="555083"/>
    <lineage>
        <taxon>Bacteria</taxon>
        <taxon>Pseudomonadati</taxon>
        <taxon>Pseudomonadota</taxon>
        <taxon>Gammaproteobacteria</taxon>
        <taxon>Alteromonadales</taxon>
        <taxon>Pseudoalteromonadaceae</taxon>
        <taxon>Psychrosphaera</taxon>
    </lineage>
</organism>
<dbReference type="InterPro" id="IPR022645">
    <property type="entry name" value="SecD/SecF_bac"/>
</dbReference>
<dbReference type="PRINTS" id="PR01755">
    <property type="entry name" value="SECFTRNLCASE"/>
</dbReference>
<protein>
    <recommendedName>
        <fullName evidence="10">Protein-export membrane protein SecF</fullName>
    </recommendedName>
</protein>
<dbReference type="GO" id="GO:0065002">
    <property type="term" value="P:intracellular protein transmembrane transport"/>
    <property type="evidence" value="ECO:0007669"/>
    <property type="project" value="UniProtKB-UniRule"/>
</dbReference>
<dbReference type="GO" id="GO:0015450">
    <property type="term" value="F:protein-transporting ATPase activity"/>
    <property type="evidence" value="ECO:0007669"/>
    <property type="project" value="InterPro"/>
</dbReference>
<dbReference type="RefSeq" id="WP_155695734.1">
    <property type="nucleotide sequence ID" value="NZ_WOCD01000003.1"/>
</dbReference>
<evidence type="ECO:0000256" key="5">
    <source>
        <dbReference type="ARBA" id="ARBA00022927"/>
    </source>
</evidence>
<evidence type="ECO:0000313" key="13">
    <source>
        <dbReference type="Proteomes" id="UP000439994"/>
    </source>
</evidence>
<dbReference type="OrthoDB" id="9774769at2"/>
<evidence type="ECO:0000256" key="10">
    <source>
        <dbReference type="HAMAP-Rule" id="MF_01464"/>
    </source>
</evidence>
<dbReference type="NCBIfam" id="TIGR00916">
    <property type="entry name" value="2A0604s01"/>
    <property type="match status" value="1"/>
</dbReference>
<keyword evidence="2 10" id="KW-0813">Transport</keyword>
<keyword evidence="4 10" id="KW-0812">Transmembrane</keyword>
<dbReference type="GO" id="GO:0006605">
    <property type="term" value="P:protein targeting"/>
    <property type="evidence" value="ECO:0007669"/>
    <property type="project" value="UniProtKB-UniRule"/>
</dbReference>
<dbReference type="PANTHER" id="PTHR30081:SF8">
    <property type="entry name" value="PROTEIN TRANSLOCASE SUBUNIT SECF"/>
    <property type="match status" value="1"/>
</dbReference>
<sequence length="324" mass="35102">MQLLNLDSKVINFMSIRRYSGILSILLVIAALGSFATKGLNWGLDFTGGSLIEVSFEKSADLRKIRSVMDEIGFGDATVQNFGSSKEVLIRLAPQKKSVDEANGEKITSAMIGDVIMEALQEMDSTATKRRIEFVGPSVGDELRDQGGLAMLTALICILIYVALRFEWRFALGSVSALAHDVLITLGLFSVLGIEFDLTVLAAILAVIGYSLNDTIVVSDRIRENFRKLREGSPEEIINISLTQTLNRTMITSITTALVLIALLVVGGELIKGFATALLFGVVIGTYSSIYVASSIALSLGISKEDLMPTVIEKEGEDQDQLMP</sequence>
<evidence type="ECO:0000256" key="3">
    <source>
        <dbReference type="ARBA" id="ARBA00022475"/>
    </source>
</evidence>
<keyword evidence="3 10" id="KW-1003">Cell membrane</keyword>
<evidence type="ECO:0000256" key="7">
    <source>
        <dbReference type="ARBA" id="ARBA00023010"/>
    </source>
</evidence>
<evidence type="ECO:0000256" key="6">
    <source>
        <dbReference type="ARBA" id="ARBA00022989"/>
    </source>
</evidence>
<evidence type="ECO:0000256" key="9">
    <source>
        <dbReference type="ARBA" id="ARBA00060763"/>
    </source>
</evidence>
<reference evidence="12 13" key="1">
    <citation type="submission" date="2019-11" db="EMBL/GenBank/DDBJ databases">
        <title>P. haliotis isolates from Z. marina roots.</title>
        <authorList>
            <person name="Cohen M."/>
            <person name="Jospin G."/>
            <person name="Eisen J.A."/>
            <person name="Coil D.A."/>
        </authorList>
    </citation>
    <scope>NUCLEOTIDE SEQUENCE [LARGE SCALE GENOMIC DNA]</scope>
    <source>
        <strain evidence="12 13">UCD-MCMsp1aY</strain>
    </source>
</reference>
<evidence type="ECO:0000256" key="1">
    <source>
        <dbReference type="ARBA" id="ARBA00004651"/>
    </source>
</evidence>
<feature type="transmembrane region" description="Helical" evidence="10">
    <location>
        <begin position="21"/>
        <end position="40"/>
    </location>
</feature>
<dbReference type="AlphaFoldDB" id="A0A6N8FBN0"/>
<dbReference type="FunFam" id="1.20.1640.10:FF:000006">
    <property type="entry name" value="Protein-export membrane protein SecF"/>
    <property type="match status" value="1"/>
</dbReference>
<comment type="caution">
    <text evidence="10">Lacks conserved residue(s) required for the propagation of feature annotation.</text>
</comment>
<gene>
    <name evidence="10 12" type="primary">secF</name>
    <name evidence="12" type="ORF">GNP35_08715</name>
</gene>
<dbReference type="EMBL" id="WOCD01000003">
    <property type="protein sequence ID" value="MUH72567.1"/>
    <property type="molecule type" value="Genomic_DNA"/>
</dbReference>
<feature type="transmembrane region" description="Helical" evidence="10">
    <location>
        <begin position="250"/>
        <end position="271"/>
    </location>
</feature>
<comment type="caution">
    <text evidence="12">The sequence shown here is derived from an EMBL/GenBank/DDBJ whole genome shotgun (WGS) entry which is preliminary data.</text>
</comment>
<dbReference type="SUPFAM" id="SSF82866">
    <property type="entry name" value="Multidrug efflux transporter AcrB transmembrane domain"/>
    <property type="match status" value="1"/>
</dbReference>
<comment type="function">
    <text evidence="10">Part of the Sec protein translocase complex. Interacts with the SecYEG preprotein conducting channel. SecDF uses the proton motive force (PMF) to complete protein translocation after the ATP-dependent function of SecA.</text>
</comment>
<dbReference type="GO" id="GO:0005886">
    <property type="term" value="C:plasma membrane"/>
    <property type="evidence" value="ECO:0007669"/>
    <property type="project" value="UniProtKB-SubCell"/>
</dbReference>
<evidence type="ECO:0000313" key="12">
    <source>
        <dbReference type="EMBL" id="MUH72567.1"/>
    </source>
</evidence>
<dbReference type="PANTHER" id="PTHR30081">
    <property type="entry name" value="PROTEIN-EXPORT MEMBRANE PROTEIN SEC"/>
    <property type="match status" value="1"/>
</dbReference>
<accession>A0A6N8FBN0</accession>
<dbReference type="HAMAP" id="MF_01464_B">
    <property type="entry name" value="SecF_B"/>
    <property type="match status" value="1"/>
</dbReference>
<dbReference type="Gene3D" id="1.20.1640.10">
    <property type="entry name" value="Multidrug efflux transporter AcrB transmembrane domain"/>
    <property type="match status" value="1"/>
</dbReference>
<comment type="subcellular location">
    <subcellularLocation>
        <location evidence="1 10">Cell membrane</location>
        <topology evidence="1 10">Multi-pass membrane protein</topology>
    </subcellularLocation>
</comment>
<keyword evidence="6 10" id="KW-1133">Transmembrane helix</keyword>
<feature type="transmembrane region" description="Helical" evidence="10">
    <location>
        <begin position="147"/>
        <end position="164"/>
    </location>
</feature>
<evidence type="ECO:0000256" key="8">
    <source>
        <dbReference type="ARBA" id="ARBA00023136"/>
    </source>
</evidence>
<dbReference type="InterPro" id="IPR022813">
    <property type="entry name" value="SecD/SecF_arch_bac"/>
</dbReference>
<keyword evidence="7 10" id="KW-0811">Translocation</keyword>
<name>A0A6N8FBN0_9GAMM</name>
<dbReference type="InterPro" id="IPR048634">
    <property type="entry name" value="SecD_SecF_C"/>
</dbReference>
<comment type="similarity">
    <text evidence="9 10">Belongs to the SecD/SecF family. SecF subfamily.</text>
</comment>
<feature type="transmembrane region" description="Helical" evidence="10">
    <location>
        <begin position="277"/>
        <end position="300"/>
    </location>
</feature>
<dbReference type="GO" id="GO:0043952">
    <property type="term" value="P:protein transport by the Sec complex"/>
    <property type="evidence" value="ECO:0007669"/>
    <property type="project" value="UniProtKB-UniRule"/>
</dbReference>
<evidence type="ECO:0000256" key="4">
    <source>
        <dbReference type="ARBA" id="ARBA00022692"/>
    </source>
</evidence>
<feature type="domain" description="Protein export membrane protein SecD/SecF C-terminal" evidence="11">
    <location>
        <begin position="117"/>
        <end position="300"/>
    </location>
</feature>
<dbReference type="InterPro" id="IPR022646">
    <property type="entry name" value="SecD/SecF_CS"/>
</dbReference>
<keyword evidence="8 10" id="KW-0472">Membrane</keyword>
<comment type="subunit">
    <text evidence="10">Forms a complex with SecD. Part of the essential Sec protein translocation apparatus which comprises SecA, SecYEG and auxiliary proteins SecDF-YajC and YidC.</text>
</comment>
<keyword evidence="5 10" id="KW-0653">Protein transport</keyword>
<proteinExistence type="inferred from homology"/>
<dbReference type="NCBIfam" id="TIGR00966">
    <property type="entry name" value="transloc_SecF"/>
    <property type="match status" value="1"/>
</dbReference>
<dbReference type="InterPro" id="IPR055344">
    <property type="entry name" value="SecD_SecF_C_bact"/>
</dbReference>
<evidence type="ECO:0000256" key="2">
    <source>
        <dbReference type="ARBA" id="ARBA00022448"/>
    </source>
</evidence>
<keyword evidence="13" id="KW-1185">Reference proteome</keyword>
<dbReference type="Proteomes" id="UP000439994">
    <property type="component" value="Unassembled WGS sequence"/>
</dbReference>